<evidence type="ECO:0000313" key="1">
    <source>
        <dbReference type="EMBL" id="KAJ0099646.1"/>
    </source>
</evidence>
<reference evidence="2" key="1">
    <citation type="journal article" date="2023" name="G3 (Bethesda)">
        <title>Genome assembly and association tests identify interacting loci associated with vigor, precocity, and sex in interspecific pistachio rootstocks.</title>
        <authorList>
            <person name="Palmer W."/>
            <person name="Jacygrad E."/>
            <person name="Sagayaradj S."/>
            <person name="Cavanaugh K."/>
            <person name="Han R."/>
            <person name="Bertier L."/>
            <person name="Beede B."/>
            <person name="Kafkas S."/>
            <person name="Golino D."/>
            <person name="Preece J."/>
            <person name="Michelmore R."/>
        </authorList>
    </citation>
    <scope>NUCLEOTIDE SEQUENCE [LARGE SCALE GENOMIC DNA]</scope>
</reference>
<dbReference type="EMBL" id="CM047900">
    <property type="protein sequence ID" value="KAJ0099646.1"/>
    <property type="molecule type" value="Genomic_DNA"/>
</dbReference>
<protein>
    <submittedName>
        <fullName evidence="1">Uncharacterized protein</fullName>
    </submittedName>
</protein>
<keyword evidence="2" id="KW-1185">Reference proteome</keyword>
<gene>
    <name evidence="1" type="ORF">Patl1_21976</name>
</gene>
<evidence type="ECO:0000313" key="2">
    <source>
        <dbReference type="Proteomes" id="UP001164250"/>
    </source>
</evidence>
<proteinExistence type="predicted"/>
<accession>A0ACC1BLD1</accession>
<name>A0ACC1BLD1_9ROSI</name>
<organism evidence="1 2">
    <name type="scientific">Pistacia atlantica</name>
    <dbReference type="NCBI Taxonomy" id="434234"/>
    <lineage>
        <taxon>Eukaryota</taxon>
        <taxon>Viridiplantae</taxon>
        <taxon>Streptophyta</taxon>
        <taxon>Embryophyta</taxon>
        <taxon>Tracheophyta</taxon>
        <taxon>Spermatophyta</taxon>
        <taxon>Magnoliopsida</taxon>
        <taxon>eudicotyledons</taxon>
        <taxon>Gunneridae</taxon>
        <taxon>Pentapetalae</taxon>
        <taxon>rosids</taxon>
        <taxon>malvids</taxon>
        <taxon>Sapindales</taxon>
        <taxon>Anacardiaceae</taxon>
        <taxon>Pistacia</taxon>
    </lineage>
</organism>
<comment type="caution">
    <text evidence="1">The sequence shown here is derived from an EMBL/GenBank/DDBJ whole genome shotgun (WGS) entry which is preliminary data.</text>
</comment>
<dbReference type="Proteomes" id="UP001164250">
    <property type="component" value="Chromosome 4"/>
</dbReference>
<sequence>MAEPRVTITLGPSGQVVNRGGSKRFTGSDGFLSVNRRSRLDRNKWRHGAKTGNGSRIAQNDLRLKLMWKRRVEEQRKRGLQEKKANAFRLRHPQAKGTHRLRQYPPQDILDDFHPEDSFSSQTMDRSRATSPGRSWTAVGFSPPGGFNVLQQVPAIRVAEFSRAGHFVSNEVGASRQTAHMAAQMSYPLARSGGFMRKGALMGVEHLTVAAVLESLALRKYAIIFQAEEIDMHALKQMSDKDLKELGIPMGPRRKILRAVKFRPKQSWP</sequence>